<gene>
    <name evidence="2" type="ORF">A1Q2_08081</name>
</gene>
<protein>
    <submittedName>
        <fullName evidence="2">Uncharacterized protein</fullName>
    </submittedName>
</protein>
<accession>K1VLM9</accession>
<dbReference type="Proteomes" id="UP000006757">
    <property type="component" value="Unassembled WGS sequence"/>
</dbReference>
<sequence length="66" mass="7223">METLIDLVEPDAPTAPSSTSCDDDVFTVPSAQRGEADLIVLYDDLLDLDTPPSTPPQVVNHYLDRH</sequence>
<feature type="region of interest" description="Disordered" evidence="1">
    <location>
        <begin position="1"/>
        <end position="25"/>
    </location>
</feature>
<evidence type="ECO:0000256" key="1">
    <source>
        <dbReference type="SAM" id="MobiDB-lite"/>
    </source>
</evidence>
<comment type="caution">
    <text evidence="2">The sequence shown here is derived from an EMBL/GenBank/DDBJ whole genome shotgun (WGS) entry which is preliminary data.</text>
</comment>
<name>K1VLM9_TRIAC</name>
<dbReference type="EMBL" id="AMBO01000406">
    <property type="protein sequence ID" value="EKC97622.1"/>
    <property type="molecule type" value="Genomic_DNA"/>
</dbReference>
<evidence type="ECO:0000313" key="3">
    <source>
        <dbReference type="Proteomes" id="UP000006757"/>
    </source>
</evidence>
<proteinExistence type="predicted"/>
<reference evidence="2 3" key="1">
    <citation type="journal article" date="2012" name="Eukaryot. Cell">
        <title>Genome sequence of the Trichosporon asahii environmental strain CBS 8904.</title>
        <authorList>
            <person name="Yang R.Y."/>
            <person name="Li H.T."/>
            <person name="Zhu H."/>
            <person name="Zhou G.P."/>
            <person name="Wang M."/>
            <person name="Wang L."/>
        </authorList>
    </citation>
    <scope>NUCLEOTIDE SEQUENCE [LARGE SCALE GENOMIC DNA]</scope>
    <source>
        <strain evidence="2 3">CBS 8904</strain>
    </source>
</reference>
<dbReference type="AlphaFoldDB" id="K1VLM9"/>
<organism evidence="2 3">
    <name type="scientific">Trichosporon asahii var. asahii (strain CBS 8904)</name>
    <name type="common">Yeast</name>
    <dbReference type="NCBI Taxonomy" id="1220162"/>
    <lineage>
        <taxon>Eukaryota</taxon>
        <taxon>Fungi</taxon>
        <taxon>Dikarya</taxon>
        <taxon>Basidiomycota</taxon>
        <taxon>Agaricomycotina</taxon>
        <taxon>Tremellomycetes</taxon>
        <taxon>Trichosporonales</taxon>
        <taxon>Trichosporonaceae</taxon>
        <taxon>Trichosporon</taxon>
    </lineage>
</organism>
<evidence type="ECO:0000313" key="2">
    <source>
        <dbReference type="EMBL" id="EKC97622.1"/>
    </source>
</evidence>
<keyword evidence="3" id="KW-1185">Reference proteome</keyword>
<dbReference type="InParanoid" id="K1VLM9"/>
<dbReference type="HOGENOM" id="CLU_2832983_0_0_1"/>